<comment type="caution">
    <text evidence="6">The sequence shown here is derived from an EMBL/GenBank/DDBJ whole genome shotgun (WGS) entry which is preliminary data.</text>
</comment>
<dbReference type="GO" id="GO:0060255">
    <property type="term" value="P:regulation of macromolecule metabolic process"/>
    <property type="evidence" value="ECO:0007669"/>
    <property type="project" value="UniProtKB-ARBA"/>
</dbReference>
<reference evidence="7" key="1">
    <citation type="submission" date="2020-01" db="EMBL/GenBank/DDBJ databases">
        <title>Draft genome sequence of the Termite Coptotermes fromosanus.</title>
        <authorList>
            <person name="Itakura S."/>
            <person name="Yosikawa Y."/>
            <person name="Umezawa K."/>
        </authorList>
    </citation>
    <scope>NUCLEOTIDE SEQUENCE [LARGE SCALE GENOMIC DNA]</scope>
</reference>
<evidence type="ECO:0000313" key="7">
    <source>
        <dbReference type="Proteomes" id="UP000502823"/>
    </source>
</evidence>
<accession>A0A6L2PXZ0</accession>
<keyword evidence="4" id="KW-0788">Thiol protease</keyword>
<dbReference type="GO" id="GO:0005634">
    <property type="term" value="C:nucleus"/>
    <property type="evidence" value="ECO:0007669"/>
    <property type="project" value="TreeGrafter"/>
</dbReference>
<dbReference type="GO" id="GO:0016929">
    <property type="term" value="F:deSUMOylase activity"/>
    <property type="evidence" value="ECO:0007669"/>
    <property type="project" value="TreeGrafter"/>
</dbReference>
<dbReference type="FunFam" id="3.40.395.10:FF:000001">
    <property type="entry name" value="Sentrin-specific protease 1"/>
    <property type="match status" value="1"/>
</dbReference>
<dbReference type="OrthoDB" id="8188607at2759"/>
<dbReference type="GO" id="GO:0006508">
    <property type="term" value="P:proteolysis"/>
    <property type="evidence" value="ECO:0007669"/>
    <property type="project" value="UniProtKB-KW"/>
</dbReference>
<dbReference type="InterPro" id="IPR038765">
    <property type="entry name" value="Papain-like_cys_pep_sf"/>
</dbReference>
<evidence type="ECO:0000313" key="6">
    <source>
        <dbReference type="EMBL" id="GFG37084.1"/>
    </source>
</evidence>
<dbReference type="PROSITE" id="PS50600">
    <property type="entry name" value="ULP_PROTEASE"/>
    <property type="match status" value="1"/>
</dbReference>
<dbReference type="Gene3D" id="3.40.395.10">
    <property type="entry name" value="Adenoviral Proteinase, Chain A"/>
    <property type="match status" value="1"/>
</dbReference>
<proteinExistence type="inferred from homology"/>
<evidence type="ECO:0000259" key="5">
    <source>
        <dbReference type="PROSITE" id="PS50600"/>
    </source>
</evidence>
<dbReference type="AlphaFoldDB" id="A0A6L2PXZ0"/>
<dbReference type="GO" id="GO:0016926">
    <property type="term" value="P:protein desumoylation"/>
    <property type="evidence" value="ECO:0007669"/>
    <property type="project" value="TreeGrafter"/>
</dbReference>
<dbReference type="InParanoid" id="A0A6L2PXZ0"/>
<evidence type="ECO:0000256" key="3">
    <source>
        <dbReference type="ARBA" id="ARBA00022801"/>
    </source>
</evidence>
<dbReference type="Pfam" id="PF02902">
    <property type="entry name" value="Peptidase_C48"/>
    <property type="match status" value="1"/>
</dbReference>
<organism evidence="6 7">
    <name type="scientific">Coptotermes formosanus</name>
    <name type="common">Formosan subterranean termite</name>
    <dbReference type="NCBI Taxonomy" id="36987"/>
    <lineage>
        <taxon>Eukaryota</taxon>
        <taxon>Metazoa</taxon>
        <taxon>Ecdysozoa</taxon>
        <taxon>Arthropoda</taxon>
        <taxon>Hexapoda</taxon>
        <taxon>Insecta</taxon>
        <taxon>Pterygota</taxon>
        <taxon>Neoptera</taxon>
        <taxon>Polyneoptera</taxon>
        <taxon>Dictyoptera</taxon>
        <taxon>Blattodea</taxon>
        <taxon>Blattoidea</taxon>
        <taxon>Termitoidae</taxon>
        <taxon>Rhinotermitidae</taxon>
        <taxon>Coptotermes</taxon>
    </lineage>
</organism>
<keyword evidence="7" id="KW-1185">Reference proteome</keyword>
<protein>
    <recommendedName>
        <fullName evidence="5">Ubiquitin-like protease family profile domain-containing protein</fullName>
    </recommendedName>
</protein>
<dbReference type="Proteomes" id="UP000502823">
    <property type="component" value="Unassembled WGS sequence"/>
</dbReference>
<keyword evidence="3" id="KW-0378">Hydrolase</keyword>
<keyword evidence="2" id="KW-0645">Protease</keyword>
<dbReference type="SUPFAM" id="SSF54001">
    <property type="entry name" value="Cysteine proteinases"/>
    <property type="match status" value="1"/>
</dbReference>
<dbReference type="InterPro" id="IPR003653">
    <property type="entry name" value="Peptidase_C48_C"/>
</dbReference>
<name>A0A6L2PXZ0_COPFO</name>
<sequence>MDKEAIFPPSGIYHSQQHYQSNLLWFKMITLTIRTDMKAEYSGFMKEPRLVRRAFICVFVSFSHSEEKENMNGYMETSVINFYMELLTERGKLENYPSVYAFSTFFYPRLLSGGHAALKRWTRKVDIFSHDLIIVPVHLGVHWCLATIDFRNKAVKYYDSMGSPNNKCLQSLMKYLQDESLDKKKTAFDTSGWQTENVQKIPQQMNGSDCGMFACTFAEYICRDVDITFTQQEMPYFRRKMVYEIYTCKLLM</sequence>
<gene>
    <name evidence="6" type="ORF">Cfor_07923</name>
</gene>
<evidence type="ECO:0000256" key="4">
    <source>
        <dbReference type="ARBA" id="ARBA00022807"/>
    </source>
</evidence>
<feature type="domain" description="Ubiquitin-like protease family profile" evidence="5">
    <location>
        <begin position="56"/>
        <end position="221"/>
    </location>
</feature>
<comment type="similarity">
    <text evidence="1">Belongs to the peptidase C48 family.</text>
</comment>
<dbReference type="GO" id="GO:0080090">
    <property type="term" value="P:regulation of primary metabolic process"/>
    <property type="evidence" value="ECO:0007669"/>
    <property type="project" value="UniProtKB-ARBA"/>
</dbReference>
<dbReference type="PANTHER" id="PTHR12606:SF141">
    <property type="entry name" value="GH15225P-RELATED"/>
    <property type="match status" value="1"/>
</dbReference>
<evidence type="ECO:0000256" key="2">
    <source>
        <dbReference type="ARBA" id="ARBA00022670"/>
    </source>
</evidence>
<evidence type="ECO:0000256" key="1">
    <source>
        <dbReference type="ARBA" id="ARBA00005234"/>
    </source>
</evidence>
<dbReference type="EMBL" id="BLKM01000673">
    <property type="protein sequence ID" value="GFG37084.1"/>
    <property type="molecule type" value="Genomic_DNA"/>
</dbReference>
<dbReference type="PANTHER" id="PTHR12606">
    <property type="entry name" value="SENTRIN/SUMO-SPECIFIC PROTEASE"/>
    <property type="match status" value="1"/>
</dbReference>